<keyword evidence="1" id="KW-0732">Signal</keyword>
<dbReference type="Gene3D" id="2.30.180.10">
    <property type="entry name" value="FAS1 domain"/>
    <property type="match status" value="2"/>
</dbReference>
<dbReference type="Proteomes" id="UP000017559">
    <property type="component" value="Unassembled WGS sequence"/>
</dbReference>
<dbReference type="Pfam" id="PF02469">
    <property type="entry name" value="Fasciclin"/>
    <property type="match status" value="1"/>
</dbReference>
<accession>V2WMU0</accession>
<name>V2WMU0_MONRO</name>
<evidence type="ECO:0000313" key="3">
    <source>
        <dbReference type="EMBL" id="ESK82897.1"/>
    </source>
</evidence>
<reference evidence="3 4" key="1">
    <citation type="journal article" date="2014" name="BMC Genomics">
        <title>Genome and secretome analysis of the hemibiotrophic fungal pathogen, Moniliophthora roreri, which causes frosty pod rot disease of cacao: mechanisms of the biotrophic and necrotrophic phases.</title>
        <authorList>
            <person name="Meinhardt L.W."/>
            <person name="Costa G.G.L."/>
            <person name="Thomazella D.P.T."/>
            <person name="Teixeira P.J.P.L."/>
            <person name="Carazzolle M.F."/>
            <person name="Schuster S.C."/>
            <person name="Carlson J.E."/>
            <person name="Guiltinan M.J."/>
            <person name="Mieczkowski P."/>
            <person name="Farmer A."/>
            <person name="Ramaraj T."/>
            <person name="Crozier J."/>
            <person name="Davis R.E."/>
            <person name="Shao J."/>
            <person name="Melnick R.L."/>
            <person name="Pereira G.A.G."/>
            <person name="Bailey B.A."/>
        </authorList>
    </citation>
    <scope>NUCLEOTIDE SEQUENCE [LARGE SCALE GENOMIC DNA]</scope>
    <source>
        <strain evidence="3 4">MCA 2997</strain>
    </source>
</reference>
<sequence length="347" mass="37380">MRIPFSLLVLGATALAHGLDPFTKFLNDNGLTAFASLLPILNQSSIGHGLIEKLQSGGNYSVLIPNNQAVAEISANLSGDALATIFSYHIIEGDFIDSRNGLVSQNLPKVTVGRTLLNDPTLVQLEGNKSQVLVWGKDSAGQVQILNQANPTTVQKFTVFSEYGRYGIGIIDHPLVPPPVFSQAATRGGGTNASYKLDKLVALFNNTLTDYPDHLLRTATQFMDGVFLDGFTFFMPTNEALEDREAAEAVGRASLVASDHGTTYVTVLKTIFGNHMIPSLTLYSTTLANSTSYVGELISTFTNTSGTFVSVGNSTARIVATDIICKNGVMHAIDKLLVDTRRHDQLR</sequence>
<protein>
    <submittedName>
        <fullName evidence="3">Beta-ig-h3 fasciclin</fullName>
    </submittedName>
</protein>
<dbReference type="GO" id="GO:0016236">
    <property type="term" value="P:macroautophagy"/>
    <property type="evidence" value="ECO:0007669"/>
    <property type="project" value="TreeGrafter"/>
</dbReference>
<feature type="domain" description="FAS1" evidence="2">
    <location>
        <begin position="188"/>
        <end position="337"/>
    </location>
</feature>
<dbReference type="SMART" id="SM00554">
    <property type="entry name" value="FAS1"/>
    <property type="match status" value="2"/>
</dbReference>
<dbReference type="PANTHER" id="PTHR10900">
    <property type="entry name" value="PERIOSTIN-RELATED"/>
    <property type="match status" value="1"/>
</dbReference>
<dbReference type="HOGENOM" id="CLU_033355_0_0_1"/>
<dbReference type="InterPro" id="IPR050904">
    <property type="entry name" value="Adhesion/Biosynth-related"/>
</dbReference>
<feature type="domain" description="FAS1" evidence="2">
    <location>
        <begin position="18"/>
        <end position="141"/>
    </location>
</feature>
<dbReference type="OrthoDB" id="286301at2759"/>
<feature type="chain" id="PRO_5004710730" evidence="1">
    <location>
        <begin position="19"/>
        <end position="347"/>
    </location>
</feature>
<evidence type="ECO:0000313" key="4">
    <source>
        <dbReference type="Proteomes" id="UP000017559"/>
    </source>
</evidence>
<dbReference type="EMBL" id="AWSO01001748">
    <property type="protein sequence ID" value="ESK82897.1"/>
    <property type="molecule type" value="Genomic_DNA"/>
</dbReference>
<dbReference type="PROSITE" id="PS50213">
    <property type="entry name" value="FAS1"/>
    <property type="match status" value="2"/>
</dbReference>
<dbReference type="PANTHER" id="PTHR10900:SF122">
    <property type="entry name" value="FAS1 DOMAIN-CONTAINING PROTEIN"/>
    <property type="match status" value="1"/>
</dbReference>
<evidence type="ECO:0000259" key="2">
    <source>
        <dbReference type="PROSITE" id="PS50213"/>
    </source>
</evidence>
<evidence type="ECO:0000256" key="1">
    <source>
        <dbReference type="SAM" id="SignalP"/>
    </source>
</evidence>
<dbReference type="STRING" id="1381753.V2WMU0"/>
<dbReference type="InterPro" id="IPR036378">
    <property type="entry name" value="FAS1_dom_sf"/>
</dbReference>
<dbReference type="KEGG" id="mrr:Moror_1371"/>
<comment type="caution">
    <text evidence="3">The sequence shown here is derived from an EMBL/GenBank/DDBJ whole genome shotgun (WGS) entry which is preliminary data.</text>
</comment>
<proteinExistence type="predicted"/>
<gene>
    <name evidence="3" type="ORF">Moror_1371</name>
</gene>
<dbReference type="AlphaFoldDB" id="V2WMU0"/>
<feature type="signal peptide" evidence="1">
    <location>
        <begin position="1"/>
        <end position="18"/>
    </location>
</feature>
<organism evidence="3 4">
    <name type="scientific">Moniliophthora roreri (strain MCA 2997)</name>
    <name type="common">Cocoa frosty pod rot fungus</name>
    <name type="synonym">Crinipellis roreri</name>
    <dbReference type="NCBI Taxonomy" id="1381753"/>
    <lineage>
        <taxon>Eukaryota</taxon>
        <taxon>Fungi</taxon>
        <taxon>Dikarya</taxon>
        <taxon>Basidiomycota</taxon>
        <taxon>Agaricomycotina</taxon>
        <taxon>Agaricomycetes</taxon>
        <taxon>Agaricomycetidae</taxon>
        <taxon>Agaricales</taxon>
        <taxon>Marasmiineae</taxon>
        <taxon>Marasmiaceae</taxon>
        <taxon>Moniliophthora</taxon>
    </lineage>
</organism>
<dbReference type="InterPro" id="IPR000782">
    <property type="entry name" value="FAS1_domain"/>
</dbReference>
<keyword evidence="4" id="KW-1185">Reference proteome</keyword>
<dbReference type="GO" id="GO:0005615">
    <property type="term" value="C:extracellular space"/>
    <property type="evidence" value="ECO:0007669"/>
    <property type="project" value="TreeGrafter"/>
</dbReference>
<dbReference type="GO" id="GO:0000329">
    <property type="term" value="C:fungal-type vacuole membrane"/>
    <property type="evidence" value="ECO:0007669"/>
    <property type="project" value="TreeGrafter"/>
</dbReference>
<dbReference type="SUPFAM" id="SSF82153">
    <property type="entry name" value="FAS1 domain"/>
    <property type="match status" value="2"/>
</dbReference>